<sequence length="205" mass="22672">MKRKREAISASDGYAARQIGLDRRPWLKETAAGTMTAICFWKNAGQDKNMQRISDRIGQFSRAALFAASVVPLALASVPTVQAADYIAPAPAGVADAGLCNQQSVLRRVVSGFGYQVRHVPNLPKVGITAMSDVRLTRYEPKVSPADIERTYCQATAVLSDGQYRPVWYMVEEGQGFAALGRNVEFCVDGFDRWYVYDGRCRVLR</sequence>
<dbReference type="EMBL" id="AE008917">
    <property type="protein sequence ID" value="AAL52427.1"/>
    <property type="molecule type" value="Genomic_DNA"/>
</dbReference>
<name>Q8YGB3_BRUME</name>
<dbReference type="Proteomes" id="UP000000419">
    <property type="component" value="Chromosome I"/>
</dbReference>
<protein>
    <submittedName>
        <fullName evidence="1">Hypothetical cytosolic protein</fullName>
    </submittedName>
</protein>
<keyword evidence="2" id="KW-1185">Reference proteome</keyword>
<proteinExistence type="predicted"/>
<reference evidence="1 2" key="1">
    <citation type="journal article" date="2002" name="Proc. Natl. Acad. Sci. U.S.A.">
        <title>The genome sequence of the facultative intracellular pathogen Brucella melitensis.</title>
        <authorList>
            <person name="DelVecchio V.G."/>
            <person name="Kapatral V."/>
            <person name="Redkar R.J."/>
            <person name="Patra G."/>
            <person name="Mujer C."/>
            <person name="Los T."/>
            <person name="Ivanova N."/>
            <person name="Anderson I."/>
            <person name="Bhattacharyya A."/>
            <person name="Lykidis A."/>
            <person name="Reznik G."/>
            <person name="Jablonski L."/>
            <person name="Larsen N."/>
            <person name="D'Souza M."/>
            <person name="Bernal A."/>
            <person name="Mazur M."/>
            <person name="Goltsman E."/>
            <person name="Selkov E."/>
            <person name="Elzer P.H."/>
            <person name="Hagius S."/>
            <person name="O'Callaghan D."/>
            <person name="Letesson J.J."/>
            <person name="Haselkorn R."/>
            <person name="Kyrpides N."/>
            <person name="Overbeek R."/>
        </authorList>
    </citation>
    <scope>NUCLEOTIDE SEQUENCE [LARGE SCALE GENOMIC DNA]</scope>
    <source>
        <strain evidence="2">ATCC 23456 / CCUG 17765 / NCTC 10094 / 16M</strain>
    </source>
</reference>
<gene>
    <name evidence="1" type="ordered locus">BMEI1246</name>
</gene>
<dbReference type="eggNOG" id="ENOG50338IA">
    <property type="taxonomic scope" value="Bacteria"/>
</dbReference>
<dbReference type="PIR" id="AH3407">
    <property type="entry name" value="AH3407"/>
</dbReference>
<organism evidence="1 2">
    <name type="scientific">Brucella melitensis biotype 1 (strain ATCC 23456 / CCUG 17765 / NCTC 10094 / 16M)</name>
    <dbReference type="NCBI Taxonomy" id="224914"/>
    <lineage>
        <taxon>Bacteria</taxon>
        <taxon>Pseudomonadati</taxon>
        <taxon>Pseudomonadota</taxon>
        <taxon>Alphaproteobacteria</taxon>
        <taxon>Hyphomicrobiales</taxon>
        <taxon>Brucellaceae</taxon>
        <taxon>Brucella/Ochrobactrum group</taxon>
        <taxon>Brucella</taxon>
    </lineage>
</organism>
<evidence type="ECO:0000313" key="1">
    <source>
        <dbReference type="EMBL" id="AAL52427.1"/>
    </source>
</evidence>
<dbReference type="KEGG" id="bme:BMEI1246"/>
<dbReference type="AlphaFoldDB" id="Q8YGB3"/>
<accession>Q8YGB3</accession>
<evidence type="ECO:0000313" key="2">
    <source>
        <dbReference type="Proteomes" id="UP000000419"/>
    </source>
</evidence>